<dbReference type="EMBL" id="MPLS01000026">
    <property type="protein sequence ID" value="ORI97400.1"/>
    <property type="molecule type" value="Genomic_DNA"/>
</dbReference>
<sequence length="263" mass="29472">MFTLLDLVNHYLGYFTTNSKVKGRIYTAVGAMGVWYLLYLAYRFFVNGRILRGSLLVAIFLVLLYFVILNVLYFFTKKTTKWDISPKIEQIVGQPHEESTQAAASVIIPANGLYERQDVMNGVIDSNLQQRTNIEAIAREMTDLNLIAQDYGHLGEQAQRQIIAQKGVINANHPGTILPYFDMQEADGTLTIFGGINQLQARELGNVSRVGLTPTDQALSHYRLAVASVVLTGGPSHVATRSELIDDQQPYQIKVEIAYMRRS</sequence>
<dbReference type="Pfam" id="PF20386">
    <property type="entry name" value="DUF6681"/>
    <property type="match status" value="1"/>
</dbReference>
<reference evidence="2 3" key="1">
    <citation type="journal article" date="2017" name="Front. Microbiol.">
        <title>Genomic Characterization of Dairy Associated Leuconostoc Species and Diversity of Leuconostocs in Undefined Mixed Mesophilic Starter Cultures.</title>
        <authorList>
            <person name="Frantzen C.A."/>
            <person name="Kot W."/>
            <person name="Pedersen T.B."/>
            <person name="Ardo Y.M."/>
            <person name="Broadbent J.R."/>
            <person name="Neve H."/>
            <person name="Hansen L.H."/>
            <person name="Dal Bello F."/>
            <person name="Ostlie H.M."/>
            <person name="Kleppen H.P."/>
            <person name="Vogensen F.K."/>
            <person name="Holo H."/>
        </authorList>
    </citation>
    <scope>NUCLEOTIDE SEQUENCE [LARGE SCALE GENOMIC DNA]</scope>
    <source>
        <strain evidence="2 3">LMGCF08</strain>
    </source>
</reference>
<keyword evidence="1" id="KW-0812">Transmembrane</keyword>
<gene>
    <name evidence="2" type="ORF">BMR96_07275</name>
</gene>
<dbReference type="Proteomes" id="UP000192288">
    <property type="component" value="Unassembled WGS sequence"/>
</dbReference>
<name>A0A1X0VCJ1_LEUPS</name>
<organism evidence="2 3">
    <name type="scientific">Leuconostoc pseudomesenteroides</name>
    <dbReference type="NCBI Taxonomy" id="33968"/>
    <lineage>
        <taxon>Bacteria</taxon>
        <taxon>Bacillati</taxon>
        <taxon>Bacillota</taxon>
        <taxon>Bacilli</taxon>
        <taxon>Lactobacillales</taxon>
        <taxon>Lactobacillaceae</taxon>
        <taxon>Leuconostoc</taxon>
    </lineage>
</organism>
<protein>
    <submittedName>
        <fullName evidence="2">Uncharacterized protein</fullName>
    </submittedName>
</protein>
<evidence type="ECO:0000256" key="1">
    <source>
        <dbReference type="SAM" id="Phobius"/>
    </source>
</evidence>
<keyword evidence="1" id="KW-0472">Membrane</keyword>
<feature type="transmembrane region" description="Helical" evidence="1">
    <location>
        <begin position="54"/>
        <end position="75"/>
    </location>
</feature>
<evidence type="ECO:0000313" key="3">
    <source>
        <dbReference type="Proteomes" id="UP000192288"/>
    </source>
</evidence>
<accession>A0A1X0VCJ1</accession>
<evidence type="ECO:0000313" key="2">
    <source>
        <dbReference type="EMBL" id="ORI97400.1"/>
    </source>
</evidence>
<comment type="caution">
    <text evidence="2">The sequence shown here is derived from an EMBL/GenBank/DDBJ whole genome shotgun (WGS) entry which is preliminary data.</text>
</comment>
<dbReference type="STRING" id="33968.BMS77_00825"/>
<keyword evidence="1" id="KW-1133">Transmembrane helix</keyword>
<dbReference type="AlphaFoldDB" id="A0A1X0VCJ1"/>
<proteinExistence type="predicted"/>
<dbReference type="eggNOG" id="ENOG5032RH8">
    <property type="taxonomic scope" value="Bacteria"/>
</dbReference>
<feature type="transmembrane region" description="Helical" evidence="1">
    <location>
        <begin position="25"/>
        <end position="42"/>
    </location>
</feature>
<dbReference type="InterPro" id="IPR046503">
    <property type="entry name" value="DUF6681"/>
</dbReference>
<dbReference type="RefSeq" id="WP_004910309.1">
    <property type="nucleotide sequence ID" value="NZ_MPLS01000026.1"/>
</dbReference>